<dbReference type="PANTHER" id="PTHR11731">
    <property type="entry name" value="PROTEASE FAMILY S9B,C DIPEPTIDYL-PEPTIDASE IV-RELATED"/>
    <property type="match status" value="1"/>
</dbReference>
<feature type="domain" description="Peptidase S9 prolyl oligopeptidase catalytic" evidence="2">
    <location>
        <begin position="840"/>
        <end position="1020"/>
    </location>
</feature>
<evidence type="ECO:0000313" key="4">
    <source>
        <dbReference type="Proteomes" id="UP000315471"/>
    </source>
</evidence>
<reference evidence="3 4" key="1">
    <citation type="submission" date="2019-02" db="EMBL/GenBank/DDBJ databases">
        <title>Deep-cultivation of Planctomycetes and their phenomic and genomic characterization uncovers novel biology.</title>
        <authorList>
            <person name="Wiegand S."/>
            <person name="Jogler M."/>
            <person name="Boedeker C."/>
            <person name="Pinto D."/>
            <person name="Vollmers J."/>
            <person name="Rivas-Marin E."/>
            <person name="Kohn T."/>
            <person name="Peeters S.H."/>
            <person name="Heuer A."/>
            <person name="Rast P."/>
            <person name="Oberbeckmann S."/>
            <person name="Bunk B."/>
            <person name="Jeske O."/>
            <person name="Meyerdierks A."/>
            <person name="Storesund J.E."/>
            <person name="Kallscheuer N."/>
            <person name="Luecker S."/>
            <person name="Lage O.M."/>
            <person name="Pohl T."/>
            <person name="Merkel B.J."/>
            <person name="Hornburger P."/>
            <person name="Mueller R.-W."/>
            <person name="Bruemmer F."/>
            <person name="Labrenz M."/>
            <person name="Spormann A.M."/>
            <person name="Op Den Camp H."/>
            <person name="Overmann J."/>
            <person name="Amann R."/>
            <person name="Jetten M.S.M."/>
            <person name="Mascher T."/>
            <person name="Medema M.H."/>
            <person name="Devos D.P."/>
            <person name="Kaster A.-K."/>
            <person name="Ovreas L."/>
            <person name="Rohde M."/>
            <person name="Galperin M.Y."/>
            <person name="Jogler C."/>
        </authorList>
    </citation>
    <scope>NUCLEOTIDE SEQUENCE [LARGE SCALE GENOMIC DNA]</scope>
    <source>
        <strain evidence="3 4">Q31b</strain>
    </source>
</reference>
<dbReference type="InterPro" id="IPR050278">
    <property type="entry name" value="Serine_Prot_S9B/DPPIV"/>
</dbReference>
<protein>
    <submittedName>
        <fullName evidence="3">Prolyl tripeptidyl peptidase</fullName>
        <ecNumber evidence="3">3.4.14.12</ecNumber>
    </submittedName>
</protein>
<dbReference type="GO" id="GO:0006508">
    <property type="term" value="P:proteolysis"/>
    <property type="evidence" value="ECO:0007669"/>
    <property type="project" value="InterPro"/>
</dbReference>
<dbReference type="Gene3D" id="3.40.50.1820">
    <property type="entry name" value="alpha/beta hydrolase"/>
    <property type="match status" value="1"/>
</dbReference>
<dbReference type="OrthoDB" id="108903at2"/>
<dbReference type="EC" id="3.4.14.12" evidence="3"/>
<keyword evidence="4" id="KW-1185">Reference proteome</keyword>
<comment type="caution">
    <text evidence="3">The sequence shown here is derived from an EMBL/GenBank/DDBJ whole genome shotgun (WGS) entry which is preliminary data.</text>
</comment>
<dbReference type="InterPro" id="IPR001375">
    <property type="entry name" value="Peptidase_S9_cat"/>
</dbReference>
<feature type="compositionally biased region" description="Basic and acidic residues" evidence="1">
    <location>
        <begin position="217"/>
        <end position="250"/>
    </location>
</feature>
<accession>A0A5C6E4D5</accession>
<organism evidence="3 4">
    <name type="scientific">Novipirellula aureliae</name>
    <dbReference type="NCBI Taxonomy" id="2527966"/>
    <lineage>
        <taxon>Bacteria</taxon>
        <taxon>Pseudomonadati</taxon>
        <taxon>Planctomycetota</taxon>
        <taxon>Planctomycetia</taxon>
        <taxon>Pirellulales</taxon>
        <taxon>Pirellulaceae</taxon>
        <taxon>Novipirellula</taxon>
    </lineage>
</organism>
<dbReference type="GO" id="GO:0008236">
    <property type="term" value="F:serine-type peptidase activity"/>
    <property type="evidence" value="ECO:0007669"/>
    <property type="project" value="InterPro"/>
</dbReference>
<dbReference type="EMBL" id="SJPY01000002">
    <property type="protein sequence ID" value="TWU43768.1"/>
    <property type="molecule type" value="Genomic_DNA"/>
</dbReference>
<evidence type="ECO:0000256" key="1">
    <source>
        <dbReference type="SAM" id="MobiDB-lite"/>
    </source>
</evidence>
<dbReference type="AlphaFoldDB" id="A0A5C6E4D5"/>
<dbReference type="GO" id="GO:0008239">
    <property type="term" value="F:dipeptidyl-peptidase activity"/>
    <property type="evidence" value="ECO:0007669"/>
    <property type="project" value="TreeGrafter"/>
</dbReference>
<feature type="region of interest" description="Disordered" evidence="1">
    <location>
        <begin position="167"/>
        <end position="256"/>
    </location>
</feature>
<keyword evidence="3" id="KW-0378">Hydrolase</keyword>
<dbReference type="Proteomes" id="UP000315471">
    <property type="component" value="Unassembled WGS sequence"/>
</dbReference>
<proteinExistence type="predicted"/>
<name>A0A5C6E4D5_9BACT</name>
<sequence length="1048" mass="118965">MTRLLFRFTGQSRISKIAAVLVFLTFCPAVVAQDITRRMLEHSDYDVWNTLSNAKISNDGNWVLYAVQSGAIDGESTLHIQHVDTAREYVIERAAQARFTFNSQFAVFLVTPEKKILKQFRKQKKESQERPQAKMQALELASGDIITLDDARSFGLPQENGDWVACQMEKPTVTSPIDKTEKGPREVYEVTGEGLRQPAKQLKLKSRGATTRKPGRSKPDPVEESEAKAKQKPQHSEPPRADQDDKDPKKKTVGTPLKLVNLPTEIQRTFPFVRAFRFSKKGNWLAFVTSVEAPDKEERNGEQADDLVANEVVDGVHLLQLDSLKLTCIARGVGEYKNLAFNEDGSRLAFITNKDDYESKSPKWSVYEWTAGSKQAKCIAGEGEQGIPSGWWIAPGSTQRYSEDGRRLYFETSPIPEAILKQRRDLAEGRDVDAEESEERAKLDLWHWQDPQLQPQQLLEAEAERKRDYRAAYVLKSKKIVQIEDLQTPVVDIDYRSPSNVSIANSNVPYRKMLSWDVPGYQDVYLVNLNSGRRTQVLNKVRSDAALSPTGKYIVWFDAEQKKWFAKKAKDKDAKSIEISKGIKHPLYNVLDDRPMLPSAYGTAGWLRGDRALLIYDRYDIWKLDPTGESKPVCITLGSGRRNEIRFRYRHFDSKQRFVDAEKPMLLTAFHLKTKASGFYSLPALEGNAKNKQAAPVGPAPLIMLDENLGELQKAKDSDQVVFTRSTFRMFPDLWTSTTRFEKISRVSDLNPQQDEYSWGTSELTHWESRDGQTLDGILLKPDGFDPSKKYPLLVYFYERSSDGLHKYYPPAAGRSIICFSFYVSRGYVVFIPDIPYKTGEPGQSAANAVLPGVEHLIAKGFVDQERIGMQGHSWGGYQTAYLVTQTDMFACAEAGAPVSNMTSAYGGIRWSSGMSRMFQYERTQSRIGGDLWAAREKYIANSPLFFADNIDTPLLILHNDQDGAVPWYQGIELFVALRRLEKPAWMLNYNGDPHWVMGDYNRRDFAIRMQQFFDHYLKDAPEPVWMAEGIPAVEKGKDLGLELLEPK</sequence>
<feature type="compositionally biased region" description="Basic and acidic residues" evidence="1">
    <location>
        <begin position="178"/>
        <end position="188"/>
    </location>
</feature>
<evidence type="ECO:0000313" key="3">
    <source>
        <dbReference type="EMBL" id="TWU43768.1"/>
    </source>
</evidence>
<gene>
    <name evidence="3" type="primary">ptpA_4</name>
    <name evidence="3" type="ORF">Q31b_12980</name>
</gene>
<evidence type="ECO:0000259" key="2">
    <source>
        <dbReference type="Pfam" id="PF00326"/>
    </source>
</evidence>
<dbReference type="RefSeq" id="WP_146599380.1">
    <property type="nucleotide sequence ID" value="NZ_SJPY01000002.1"/>
</dbReference>
<dbReference type="Pfam" id="PF00326">
    <property type="entry name" value="Peptidase_S9"/>
    <property type="match status" value="1"/>
</dbReference>
<dbReference type="InterPro" id="IPR029058">
    <property type="entry name" value="AB_hydrolase_fold"/>
</dbReference>
<dbReference type="SUPFAM" id="SSF82171">
    <property type="entry name" value="DPP6 N-terminal domain-like"/>
    <property type="match status" value="1"/>
</dbReference>
<dbReference type="SUPFAM" id="SSF53474">
    <property type="entry name" value="alpha/beta-Hydrolases"/>
    <property type="match status" value="1"/>
</dbReference>
<dbReference type="PANTHER" id="PTHR11731:SF193">
    <property type="entry name" value="DIPEPTIDYL PEPTIDASE 9"/>
    <property type="match status" value="1"/>
</dbReference>